<proteinExistence type="predicted"/>
<dbReference type="Proteomes" id="UP000442105">
    <property type="component" value="Unassembled WGS sequence"/>
</dbReference>
<dbReference type="AlphaFoldDB" id="A0AA90UIE3"/>
<keyword evidence="1" id="KW-0812">Transmembrane</keyword>
<feature type="transmembrane region" description="Helical" evidence="1">
    <location>
        <begin position="40"/>
        <end position="61"/>
    </location>
</feature>
<evidence type="ECO:0000313" key="2">
    <source>
        <dbReference type="EMBL" id="MQN14335.1"/>
    </source>
</evidence>
<comment type="caution">
    <text evidence="2">The sequence shown here is derived from an EMBL/GenBank/DDBJ whole genome shotgun (WGS) entry which is preliminary data.</text>
</comment>
<keyword evidence="1" id="KW-1133">Transmembrane helix</keyword>
<name>A0AA90UIE3_9BACT</name>
<accession>A0AA90UIE3</accession>
<dbReference type="RefSeq" id="WP_153129643.1">
    <property type="nucleotide sequence ID" value="NZ_VZCW01000403.1"/>
</dbReference>
<keyword evidence="1" id="KW-0472">Membrane</keyword>
<gene>
    <name evidence="2" type="ORF">F7D95_16400</name>
</gene>
<organism evidence="2 3">
    <name type="scientific">Segatella copri</name>
    <dbReference type="NCBI Taxonomy" id="165179"/>
    <lineage>
        <taxon>Bacteria</taxon>
        <taxon>Pseudomonadati</taxon>
        <taxon>Bacteroidota</taxon>
        <taxon>Bacteroidia</taxon>
        <taxon>Bacteroidales</taxon>
        <taxon>Prevotellaceae</taxon>
        <taxon>Segatella</taxon>
    </lineage>
</organism>
<feature type="transmembrane region" description="Helical" evidence="1">
    <location>
        <begin position="6"/>
        <end position="28"/>
    </location>
</feature>
<evidence type="ECO:0000313" key="3">
    <source>
        <dbReference type="Proteomes" id="UP000442105"/>
    </source>
</evidence>
<dbReference type="EMBL" id="VZCW01000403">
    <property type="protein sequence ID" value="MQN14335.1"/>
    <property type="molecule type" value="Genomic_DNA"/>
</dbReference>
<protein>
    <submittedName>
        <fullName evidence="2">Uncharacterized protein</fullName>
    </submittedName>
</protein>
<reference evidence="3" key="1">
    <citation type="submission" date="2019-09" db="EMBL/GenBank/DDBJ databases">
        <title>Distinct polysaccharide growth profiles of human intestinal Prevotella copri isolates.</title>
        <authorList>
            <person name="Fehlner-Peach H."/>
            <person name="Magnabosco C."/>
            <person name="Raghavan V."/>
            <person name="Scher J.U."/>
            <person name="Tett A."/>
            <person name="Cox L.M."/>
            <person name="Gottsegen C."/>
            <person name="Watters A."/>
            <person name="Wiltshire- Gordon J.D."/>
            <person name="Segata N."/>
            <person name="Bonneau R."/>
            <person name="Littman D.R."/>
        </authorList>
    </citation>
    <scope>NUCLEOTIDE SEQUENCE [LARGE SCALE GENOMIC DNA]</scope>
    <source>
        <strain evidence="3">iAQ1179</strain>
    </source>
</reference>
<sequence>MIVLQVIMWLAFGAVSLLGIAYLFHAFGKEKESNNASVKYAGWFLQLIIVVCYLHSVYHFGKWLQDLWR</sequence>
<evidence type="ECO:0000256" key="1">
    <source>
        <dbReference type="SAM" id="Phobius"/>
    </source>
</evidence>